<keyword evidence="11" id="KW-1185">Reference proteome</keyword>
<dbReference type="GO" id="GO:0000981">
    <property type="term" value="F:DNA-binding transcription factor activity, RNA polymerase II-specific"/>
    <property type="evidence" value="ECO:0007669"/>
    <property type="project" value="TreeGrafter"/>
</dbReference>
<dbReference type="PROSITE" id="PS50888">
    <property type="entry name" value="BHLH"/>
    <property type="match status" value="1"/>
</dbReference>
<dbReference type="InterPro" id="IPR011598">
    <property type="entry name" value="bHLH_dom"/>
</dbReference>
<feature type="compositionally biased region" description="Basic and acidic residues" evidence="8">
    <location>
        <begin position="7"/>
        <end position="27"/>
    </location>
</feature>
<dbReference type="AlphaFoldDB" id="A0AAV5MIN8"/>
<dbReference type="EMBL" id="BPVZ01000256">
    <property type="protein sequence ID" value="GKV48442.1"/>
    <property type="molecule type" value="Genomic_DNA"/>
</dbReference>
<proteinExistence type="predicted"/>
<protein>
    <recommendedName>
        <fullName evidence="9">BHLH domain-containing protein</fullName>
    </recommendedName>
</protein>
<dbReference type="PANTHER" id="PTHR13935">
    <property type="entry name" value="ACHAETE-SCUTE TRANSCRIPTION FACTOR-RELATED"/>
    <property type="match status" value="1"/>
</dbReference>
<comment type="caution">
    <text evidence="10">The sequence shown here is derived from an EMBL/GenBank/DDBJ whole genome shotgun (WGS) entry which is preliminary data.</text>
</comment>
<feature type="coiled-coil region" evidence="7">
    <location>
        <begin position="56"/>
        <end position="83"/>
    </location>
</feature>
<keyword evidence="5" id="KW-0804">Transcription</keyword>
<evidence type="ECO:0000256" key="2">
    <source>
        <dbReference type="ARBA" id="ARBA00011738"/>
    </source>
</evidence>
<evidence type="ECO:0000256" key="1">
    <source>
        <dbReference type="ARBA" id="ARBA00004123"/>
    </source>
</evidence>
<keyword evidence="7" id="KW-0175">Coiled coil</keyword>
<dbReference type="Proteomes" id="UP001054252">
    <property type="component" value="Unassembled WGS sequence"/>
</dbReference>
<sequence length="181" mass="20308">MNQDRQNMNKDSEKKKMMHRDTERQRRQEMAALCASLRSLLPLEYIKGKRAVSEHVDGAVNHIKDLQKRTEELSAKRDELKKLSGFEEARSRNSLPTSAVVKPCFGGFEVVISTGIGVQALRLSRVLKLLLEEGLDVVNCISTKVDGGFIHTIQSQVINDLTSVDPYTLQQKLNEDVPSSS</sequence>
<dbReference type="GO" id="GO:0000977">
    <property type="term" value="F:RNA polymerase II transcription regulatory region sequence-specific DNA binding"/>
    <property type="evidence" value="ECO:0007669"/>
    <property type="project" value="TreeGrafter"/>
</dbReference>
<comment type="subcellular location">
    <subcellularLocation>
        <location evidence="1">Nucleus</location>
    </subcellularLocation>
</comment>
<evidence type="ECO:0000256" key="5">
    <source>
        <dbReference type="ARBA" id="ARBA00023163"/>
    </source>
</evidence>
<dbReference type="InterPro" id="IPR015660">
    <property type="entry name" value="MASH1/Ascl1a-like"/>
</dbReference>
<dbReference type="SUPFAM" id="SSF47459">
    <property type="entry name" value="HLH, helix-loop-helix DNA-binding domain"/>
    <property type="match status" value="1"/>
</dbReference>
<dbReference type="InterPro" id="IPR036638">
    <property type="entry name" value="HLH_DNA-bd_sf"/>
</dbReference>
<feature type="domain" description="BHLH" evidence="9">
    <location>
        <begin position="14"/>
        <end position="66"/>
    </location>
</feature>
<dbReference type="Pfam" id="PF00010">
    <property type="entry name" value="HLH"/>
    <property type="match status" value="1"/>
</dbReference>
<evidence type="ECO:0000313" key="11">
    <source>
        <dbReference type="Proteomes" id="UP001054252"/>
    </source>
</evidence>
<dbReference type="GO" id="GO:0046983">
    <property type="term" value="F:protein dimerization activity"/>
    <property type="evidence" value="ECO:0007669"/>
    <property type="project" value="InterPro"/>
</dbReference>
<comment type="subunit">
    <text evidence="2">Homodimer.</text>
</comment>
<keyword evidence="6" id="KW-0539">Nucleus</keyword>
<feature type="region of interest" description="Disordered" evidence="8">
    <location>
        <begin position="1"/>
        <end position="27"/>
    </location>
</feature>
<dbReference type="PANTHER" id="PTHR13935:SF106">
    <property type="entry name" value="ACHAETE-SCUTE COMPLEX PROTEIN T5-RELATED"/>
    <property type="match status" value="1"/>
</dbReference>
<gene>
    <name evidence="10" type="ORF">SLEP1_g55255</name>
</gene>
<evidence type="ECO:0000256" key="7">
    <source>
        <dbReference type="SAM" id="Coils"/>
    </source>
</evidence>
<evidence type="ECO:0000256" key="6">
    <source>
        <dbReference type="ARBA" id="ARBA00023242"/>
    </source>
</evidence>
<dbReference type="Gene3D" id="4.10.280.10">
    <property type="entry name" value="Helix-loop-helix DNA-binding domain"/>
    <property type="match status" value="1"/>
</dbReference>
<evidence type="ECO:0000256" key="4">
    <source>
        <dbReference type="ARBA" id="ARBA00023125"/>
    </source>
</evidence>
<reference evidence="10 11" key="1">
    <citation type="journal article" date="2021" name="Commun. Biol.">
        <title>The genome of Shorea leprosula (Dipterocarpaceae) highlights the ecological relevance of drought in aseasonal tropical rainforests.</title>
        <authorList>
            <person name="Ng K.K.S."/>
            <person name="Kobayashi M.J."/>
            <person name="Fawcett J.A."/>
            <person name="Hatakeyama M."/>
            <person name="Paape T."/>
            <person name="Ng C.H."/>
            <person name="Ang C.C."/>
            <person name="Tnah L.H."/>
            <person name="Lee C.T."/>
            <person name="Nishiyama T."/>
            <person name="Sese J."/>
            <person name="O'Brien M.J."/>
            <person name="Copetti D."/>
            <person name="Mohd Noor M.I."/>
            <person name="Ong R.C."/>
            <person name="Putra M."/>
            <person name="Sireger I.Z."/>
            <person name="Indrioko S."/>
            <person name="Kosugi Y."/>
            <person name="Izuno A."/>
            <person name="Isagi Y."/>
            <person name="Lee S.L."/>
            <person name="Shimizu K.K."/>
        </authorList>
    </citation>
    <scope>NUCLEOTIDE SEQUENCE [LARGE SCALE GENOMIC DNA]</scope>
    <source>
        <strain evidence="10">214</strain>
    </source>
</reference>
<accession>A0AAV5MIN8</accession>
<dbReference type="FunFam" id="4.10.280.10:FF:000085">
    <property type="entry name" value="Transcription factor bHLH126"/>
    <property type="match status" value="1"/>
</dbReference>
<evidence type="ECO:0000256" key="8">
    <source>
        <dbReference type="SAM" id="MobiDB-lite"/>
    </source>
</evidence>
<keyword evidence="3" id="KW-0805">Transcription regulation</keyword>
<evidence type="ECO:0000313" key="10">
    <source>
        <dbReference type="EMBL" id="GKV48442.1"/>
    </source>
</evidence>
<evidence type="ECO:0000259" key="9">
    <source>
        <dbReference type="PROSITE" id="PS50888"/>
    </source>
</evidence>
<keyword evidence="4" id="KW-0238">DNA-binding</keyword>
<dbReference type="CDD" id="cd18914">
    <property type="entry name" value="bHLH_AtORG2_like"/>
    <property type="match status" value="1"/>
</dbReference>
<name>A0AAV5MIN8_9ROSI</name>
<evidence type="ECO:0000256" key="3">
    <source>
        <dbReference type="ARBA" id="ARBA00023015"/>
    </source>
</evidence>
<dbReference type="GO" id="GO:0090575">
    <property type="term" value="C:RNA polymerase II transcription regulator complex"/>
    <property type="evidence" value="ECO:0007669"/>
    <property type="project" value="TreeGrafter"/>
</dbReference>
<organism evidence="10 11">
    <name type="scientific">Rubroshorea leprosula</name>
    <dbReference type="NCBI Taxonomy" id="152421"/>
    <lineage>
        <taxon>Eukaryota</taxon>
        <taxon>Viridiplantae</taxon>
        <taxon>Streptophyta</taxon>
        <taxon>Embryophyta</taxon>
        <taxon>Tracheophyta</taxon>
        <taxon>Spermatophyta</taxon>
        <taxon>Magnoliopsida</taxon>
        <taxon>eudicotyledons</taxon>
        <taxon>Gunneridae</taxon>
        <taxon>Pentapetalae</taxon>
        <taxon>rosids</taxon>
        <taxon>malvids</taxon>
        <taxon>Malvales</taxon>
        <taxon>Dipterocarpaceae</taxon>
        <taxon>Rubroshorea</taxon>
    </lineage>
</organism>